<name>A0A3M9NBX8_9BACT</name>
<sequence length="84" mass="9701">MRLKVKKIYGDKGTLSCDVWKYDFTPVGDGKIVKPSAIVSSWYSKLKIKNCFIYPFTGARKYSQLRNTSSLSRVFLFVSFHSHE</sequence>
<organism evidence="1 2">
    <name type="scientific">Hanamia caeni</name>
    <dbReference type="NCBI Taxonomy" id="2294116"/>
    <lineage>
        <taxon>Bacteria</taxon>
        <taxon>Pseudomonadati</taxon>
        <taxon>Bacteroidota</taxon>
        <taxon>Chitinophagia</taxon>
        <taxon>Chitinophagales</taxon>
        <taxon>Chitinophagaceae</taxon>
        <taxon>Hanamia</taxon>
    </lineage>
</organism>
<comment type="caution">
    <text evidence="1">The sequence shown here is derived from an EMBL/GenBank/DDBJ whole genome shotgun (WGS) entry which is preliminary data.</text>
</comment>
<evidence type="ECO:0000313" key="1">
    <source>
        <dbReference type="EMBL" id="RNI34797.1"/>
    </source>
</evidence>
<dbReference type="Proteomes" id="UP000267223">
    <property type="component" value="Unassembled WGS sequence"/>
</dbReference>
<evidence type="ECO:0000313" key="2">
    <source>
        <dbReference type="Proteomes" id="UP000267223"/>
    </source>
</evidence>
<keyword evidence="2" id="KW-1185">Reference proteome</keyword>
<dbReference type="EMBL" id="RJJR01000012">
    <property type="protein sequence ID" value="RNI34797.1"/>
    <property type="molecule type" value="Genomic_DNA"/>
</dbReference>
<accession>A0A3M9NBX8</accession>
<protein>
    <submittedName>
        <fullName evidence="1">Uncharacterized protein</fullName>
    </submittedName>
</protein>
<gene>
    <name evidence="1" type="ORF">EFY79_13990</name>
</gene>
<dbReference type="AlphaFoldDB" id="A0A3M9NBX8"/>
<proteinExistence type="predicted"/>
<reference evidence="1 2" key="1">
    <citation type="submission" date="2018-11" db="EMBL/GenBank/DDBJ databases">
        <title>Draft genome sequence of Ferruginibacter sp. BO-59.</title>
        <authorList>
            <person name="Im W.T."/>
        </authorList>
    </citation>
    <scope>NUCLEOTIDE SEQUENCE [LARGE SCALE GENOMIC DNA]</scope>
    <source>
        <strain evidence="1 2">BO-59</strain>
    </source>
</reference>